<gene>
    <name evidence="2" type="ORF">RB614_24060</name>
</gene>
<accession>A0ABU0ZKP9</accession>
<evidence type="ECO:0000313" key="2">
    <source>
        <dbReference type="EMBL" id="MDQ7907600.1"/>
    </source>
</evidence>
<feature type="transmembrane region" description="Helical" evidence="1">
    <location>
        <begin position="144"/>
        <end position="168"/>
    </location>
</feature>
<dbReference type="EMBL" id="JAVHUY010000023">
    <property type="protein sequence ID" value="MDQ7907600.1"/>
    <property type="molecule type" value="Genomic_DNA"/>
</dbReference>
<name>A0ABU0ZKP9_9ACTN</name>
<dbReference type="Proteomes" id="UP001230908">
    <property type="component" value="Unassembled WGS sequence"/>
</dbReference>
<keyword evidence="1" id="KW-1133">Transmembrane helix</keyword>
<evidence type="ECO:0008006" key="4">
    <source>
        <dbReference type="Google" id="ProtNLM"/>
    </source>
</evidence>
<organism evidence="2 3">
    <name type="scientific">Phytohabitans maris</name>
    <dbReference type="NCBI Taxonomy" id="3071409"/>
    <lineage>
        <taxon>Bacteria</taxon>
        <taxon>Bacillati</taxon>
        <taxon>Actinomycetota</taxon>
        <taxon>Actinomycetes</taxon>
        <taxon>Micromonosporales</taxon>
        <taxon>Micromonosporaceae</taxon>
    </lineage>
</organism>
<feature type="transmembrane region" description="Helical" evidence="1">
    <location>
        <begin position="18"/>
        <end position="39"/>
    </location>
</feature>
<sequence>MTTEIVSPRQTTAAARGIASGASILFAVALFASVASVGVPSDATDAELLAWWQDSGNQTATLVSMFCAITAAISFAAVANHLRTLVSVGSGPHHLARFAHVMATAYTVTLLVTAAVRGVIGYQVKVAGEPVPDVSVLRYSTSLGYTLLDNVTMTTLALSIFTLSLAILKTGVLSRWVAIGGIACAVIITAAITATVGAFAIPLALLWAVGTAIAVWRPAAA</sequence>
<feature type="transmembrane region" description="Helical" evidence="1">
    <location>
        <begin position="175"/>
        <end position="192"/>
    </location>
</feature>
<dbReference type="RefSeq" id="WP_308714877.1">
    <property type="nucleotide sequence ID" value="NZ_JAVHUY010000023.1"/>
</dbReference>
<comment type="caution">
    <text evidence="2">The sequence shown here is derived from an EMBL/GenBank/DDBJ whole genome shotgun (WGS) entry which is preliminary data.</text>
</comment>
<protein>
    <recommendedName>
        <fullName evidence="4">DUF4386 family protein</fullName>
    </recommendedName>
</protein>
<reference evidence="2 3" key="1">
    <citation type="submission" date="2023-08" db="EMBL/GenBank/DDBJ databases">
        <title>Phytohabitans sansha sp. nov., isolated from marine sediment.</title>
        <authorList>
            <person name="Zhao Y."/>
            <person name="Yi K."/>
        </authorList>
    </citation>
    <scope>NUCLEOTIDE SEQUENCE [LARGE SCALE GENOMIC DNA]</scope>
    <source>
        <strain evidence="2 3">ZYX-F-186</strain>
    </source>
</reference>
<evidence type="ECO:0000313" key="3">
    <source>
        <dbReference type="Proteomes" id="UP001230908"/>
    </source>
</evidence>
<feature type="transmembrane region" description="Helical" evidence="1">
    <location>
        <begin position="198"/>
        <end position="216"/>
    </location>
</feature>
<keyword evidence="3" id="KW-1185">Reference proteome</keyword>
<keyword evidence="1" id="KW-0812">Transmembrane</keyword>
<feature type="transmembrane region" description="Helical" evidence="1">
    <location>
        <begin position="59"/>
        <end position="82"/>
    </location>
</feature>
<feature type="transmembrane region" description="Helical" evidence="1">
    <location>
        <begin position="103"/>
        <end position="124"/>
    </location>
</feature>
<proteinExistence type="predicted"/>
<keyword evidence="1" id="KW-0472">Membrane</keyword>
<evidence type="ECO:0000256" key="1">
    <source>
        <dbReference type="SAM" id="Phobius"/>
    </source>
</evidence>